<comment type="caution">
    <text evidence="5">The sequence shown here is derived from an EMBL/GenBank/DDBJ whole genome shotgun (WGS) entry which is preliminary data.</text>
</comment>
<dbReference type="Gene3D" id="2.30.110.10">
    <property type="entry name" value="Electron Transport, Fmn-binding Protein, Chain A"/>
    <property type="match status" value="1"/>
</dbReference>
<dbReference type="Proteomes" id="UP000824164">
    <property type="component" value="Unassembled WGS sequence"/>
</dbReference>
<evidence type="ECO:0000256" key="1">
    <source>
        <dbReference type="ARBA" id="ARBA00001917"/>
    </source>
</evidence>
<dbReference type="EMBL" id="DVLT01000038">
    <property type="protein sequence ID" value="HIU02692.1"/>
    <property type="molecule type" value="Genomic_DNA"/>
</dbReference>
<evidence type="ECO:0000256" key="3">
    <source>
        <dbReference type="ARBA" id="ARBA00038054"/>
    </source>
</evidence>
<dbReference type="SUPFAM" id="SSF50475">
    <property type="entry name" value="FMN-binding split barrel"/>
    <property type="match status" value="1"/>
</dbReference>
<protein>
    <submittedName>
        <fullName evidence="5">Flavin reductase family protein</fullName>
    </submittedName>
</protein>
<dbReference type="AlphaFoldDB" id="A0A9D1HID1"/>
<comment type="cofactor">
    <cofactor evidence="1">
        <name>FMN</name>
        <dbReference type="ChEBI" id="CHEBI:58210"/>
    </cofactor>
</comment>
<accession>A0A9D1HID1</accession>
<sequence length="191" mass="21145">MDKLQWRPGNMLYPVPAVLVSCGGKNGEKNMLTIAWAGTVCSDPAMVSISVRKERYSYDMIRETGEFVINLTTEALAKAADYCGVRSGRDVDKFQQTGLTPEMGTLAYAPVIRESPVSIECVVEQILPLGSHDMFIAKVKTVFVDGKYMDEKGTFHLEKACPIVYSHGQYFGLGDGIGKFGYSVRKKKKKK</sequence>
<name>A0A9D1HID1_9FIRM</name>
<proteinExistence type="inferred from homology"/>
<evidence type="ECO:0000256" key="2">
    <source>
        <dbReference type="ARBA" id="ARBA00022630"/>
    </source>
</evidence>
<reference evidence="5" key="2">
    <citation type="journal article" date="2021" name="PeerJ">
        <title>Extensive microbial diversity within the chicken gut microbiome revealed by metagenomics and culture.</title>
        <authorList>
            <person name="Gilroy R."/>
            <person name="Ravi A."/>
            <person name="Getino M."/>
            <person name="Pursley I."/>
            <person name="Horton D.L."/>
            <person name="Alikhan N.F."/>
            <person name="Baker D."/>
            <person name="Gharbi K."/>
            <person name="Hall N."/>
            <person name="Watson M."/>
            <person name="Adriaenssens E.M."/>
            <person name="Foster-Nyarko E."/>
            <person name="Jarju S."/>
            <person name="Secka A."/>
            <person name="Antonio M."/>
            <person name="Oren A."/>
            <person name="Chaudhuri R.R."/>
            <person name="La Ragione R."/>
            <person name="Hildebrand F."/>
            <person name="Pallen M.J."/>
        </authorList>
    </citation>
    <scope>NUCLEOTIDE SEQUENCE</scope>
    <source>
        <strain evidence="5">CHK187-14744</strain>
    </source>
</reference>
<keyword evidence="2" id="KW-0285">Flavoprotein</keyword>
<dbReference type="PANTHER" id="PTHR43567">
    <property type="entry name" value="FLAVOREDOXIN-RELATED-RELATED"/>
    <property type="match status" value="1"/>
</dbReference>
<dbReference type="PANTHER" id="PTHR43567:SF1">
    <property type="entry name" value="FLAVOREDOXIN"/>
    <property type="match status" value="1"/>
</dbReference>
<comment type="similarity">
    <text evidence="3">Belongs to the flavoredoxin family.</text>
</comment>
<dbReference type="SMART" id="SM00903">
    <property type="entry name" value="Flavin_Reduct"/>
    <property type="match status" value="1"/>
</dbReference>
<reference evidence="5" key="1">
    <citation type="submission" date="2020-10" db="EMBL/GenBank/DDBJ databases">
        <authorList>
            <person name="Gilroy R."/>
        </authorList>
    </citation>
    <scope>NUCLEOTIDE SEQUENCE</scope>
    <source>
        <strain evidence="5">CHK187-14744</strain>
    </source>
</reference>
<dbReference type="InterPro" id="IPR012349">
    <property type="entry name" value="Split_barrel_FMN-bd"/>
</dbReference>
<evidence type="ECO:0000259" key="4">
    <source>
        <dbReference type="SMART" id="SM00903"/>
    </source>
</evidence>
<dbReference type="Pfam" id="PF01613">
    <property type="entry name" value="Flavin_Reduct"/>
    <property type="match status" value="1"/>
</dbReference>
<dbReference type="GO" id="GO:0016646">
    <property type="term" value="F:oxidoreductase activity, acting on the CH-NH group of donors, NAD or NADP as acceptor"/>
    <property type="evidence" value="ECO:0007669"/>
    <property type="project" value="UniProtKB-ARBA"/>
</dbReference>
<organism evidence="5 6">
    <name type="scientific">Candidatus Onthocola gallistercoris</name>
    <dbReference type="NCBI Taxonomy" id="2840876"/>
    <lineage>
        <taxon>Bacteria</taxon>
        <taxon>Bacillati</taxon>
        <taxon>Bacillota</taxon>
        <taxon>Bacilli</taxon>
        <taxon>Candidatus Onthocola</taxon>
    </lineage>
</organism>
<dbReference type="GO" id="GO:0010181">
    <property type="term" value="F:FMN binding"/>
    <property type="evidence" value="ECO:0007669"/>
    <property type="project" value="InterPro"/>
</dbReference>
<dbReference type="PROSITE" id="PS51257">
    <property type="entry name" value="PROKAR_LIPOPROTEIN"/>
    <property type="match status" value="1"/>
</dbReference>
<feature type="domain" description="Flavin reductase like" evidence="4">
    <location>
        <begin position="11"/>
        <end position="157"/>
    </location>
</feature>
<gene>
    <name evidence="5" type="ORF">IAB63_05515</name>
</gene>
<evidence type="ECO:0000313" key="6">
    <source>
        <dbReference type="Proteomes" id="UP000824164"/>
    </source>
</evidence>
<evidence type="ECO:0000313" key="5">
    <source>
        <dbReference type="EMBL" id="HIU02692.1"/>
    </source>
</evidence>
<dbReference type="InterPro" id="IPR002563">
    <property type="entry name" value="Flavin_Rdtase-like_dom"/>
</dbReference>
<dbReference type="InterPro" id="IPR052174">
    <property type="entry name" value="Flavoredoxin"/>
</dbReference>